<dbReference type="InterPro" id="IPR000873">
    <property type="entry name" value="AMP-dep_synth/lig_dom"/>
</dbReference>
<proteinExistence type="predicted"/>
<name>A0A6A6EZM6_9PEZI</name>
<gene>
    <name evidence="4" type="ORF">CERZMDRAFT_89215</name>
</gene>
<dbReference type="Gene3D" id="3.30.559.30">
    <property type="entry name" value="Nonribosomal peptide synthetase, condensation domain"/>
    <property type="match status" value="1"/>
</dbReference>
<dbReference type="Gene3D" id="3.40.50.12780">
    <property type="entry name" value="N-terminal domain of ligase-like"/>
    <property type="match status" value="1"/>
</dbReference>
<dbReference type="PIRSF" id="PIRSF001617">
    <property type="entry name" value="Alpha-AR"/>
    <property type="match status" value="1"/>
</dbReference>
<dbReference type="InterPro" id="IPR036291">
    <property type="entry name" value="NAD(P)-bd_dom_sf"/>
</dbReference>
<feature type="domain" description="Carrier" evidence="3">
    <location>
        <begin position="823"/>
        <end position="903"/>
    </location>
</feature>
<sequence>MCTVRMRLCRCRDASFVHSQWFRPTRSSASHRTCSHESWSRCKNLNAVKWPTPMQFTAWIRMSYLASGINDTKAERRLAHVPVRQLPLDDFKRAFEDPIRILQTTWLISLSIYEGNSQVSCLLGPTDGHAELGLLGLSIDKDLAFRELLSRLRRQAFDSDERARADLKSAIFQGSVTEAEECLNQRDGSFADIPIDLVLVIDEIGGTGSEQRAVSLLYDSAVIDEASAVGRSETLYTMLSAILKSSESPVRALSILSDYDKQRIVSWNRPPPEHPIPMTIHAGFATNVRDFPEAPAIYAWDGQMTYRELDIESSKIVSHWERTVAGAGSNMVLFNMKKSKWALVAALAILKAGKAIIPVDPSWPRARLDQIIHLTAGNTALCDPDTASALESYNMNIVTVPLGEDIRPDSAYSKAQAHCSPSDLAFVLFSSGSTGVPKGMLRQHDTACTGSFAHAKAMHLDRNSRVLQFANHVFDVAMLDFFTTLLVGGCVCIPSESDRKNGLAAFVEKSTANWALLTPTVADLLDPVTVPSLKYVTLGGEAIKEATLRKWLKVARVGINYGSAEVDVTHARDVLNGTDLSNVGGRLPSCSAYIVDPENPSAILPVGAVGELTISGSTMAREYLNAPAKTAEVFLPVPEQWVAQGLIEAPQEAWNSRIYRMGDLFRQTSNGSLQFVGRKDFQVKVNGQKVELGEIESKLARHPDVNHCAVLYPAEGPYAKRLVAVVQAQGGPRCKNRHNRAASKTDHGLTFQIVTEYLQPLLPSFMLPSVLIGMENMPFTPTMKIDRTRLKQWLSQDHLSADSLGGITLISTALNGPLLLSGEKSAIQVSRLVADVIAAPGSTIWNSISAHDNRLGDIGINSAQTMRLGAMIQKHFGTKVLFETLSESEMTIRKLAALLDSKFQQGGSDLVRNDLDAKIHFLKNQVTKRTQTILQTTSSLATCSRHIFLTGATGYLGVQILLQLLRSSNIASVTVLVRSSSPDHALEKVRAALIAAEAGAVDESKLRAWSGDLSKPRLGLVGDHWMTLSRGYSSQKSCGPCIDTIIHCGAVVNWTKSYTDLEGANVGSTEELLKVVKTCPQMRRYVFISGGRYPNPLQESHKDTDTLYADAANNTGYAQTKFVAEQLVNNVRSDLPDKSISVVSPAYLVGSWQHGLANQDDYLWRIVWASVRVGAFNADEKDQWLFVAQSDAVAERVLALTLLDFRGHSKTTLNILDGLGVDSFWSIVSEVLAVHLAADSGDVWLQKVRRDMEENDNHLLWPLADNLNSGGGLLTQQQCRTADLGAALNTQHVVRAIRSNIEHLNRNGFFS</sequence>
<dbReference type="PROSITE" id="PS50075">
    <property type="entry name" value="CARRIER"/>
    <property type="match status" value="1"/>
</dbReference>
<dbReference type="OrthoDB" id="416786at2759"/>
<dbReference type="InterPro" id="IPR013120">
    <property type="entry name" value="FAR_NAD-bd"/>
</dbReference>
<dbReference type="PANTHER" id="PTHR44845:SF4">
    <property type="entry name" value="NONRIBOSOMAL PEPTIDE SYNTHASE INPA"/>
    <property type="match status" value="1"/>
</dbReference>
<evidence type="ECO:0000256" key="1">
    <source>
        <dbReference type="ARBA" id="ARBA00022450"/>
    </source>
</evidence>
<dbReference type="InterPro" id="IPR009081">
    <property type="entry name" value="PP-bd_ACP"/>
</dbReference>
<dbReference type="PROSITE" id="PS00455">
    <property type="entry name" value="AMP_BINDING"/>
    <property type="match status" value="1"/>
</dbReference>
<keyword evidence="1" id="KW-0596">Phosphopantetheine</keyword>
<dbReference type="InterPro" id="IPR036736">
    <property type="entry name" value="ACP-like_sf"/>
</dbReference>
<protein>
    <recommendedName>
        <fullName evidence="3">Carrier domain-containing protein</fullName>
    </recommendedName>
</protein>
<evidence type="ECO:0000313" key="4">
    <source>
        <dbReference type="EMBL" id="KAF2206603.1"/>
    </source>
</evidence>
<accession>A0A6A6EZM6</accession>
<dbReference type="InterPro" id="IPR042099">
    <property type="entry name" value="ANL_N_sf"/>
</dbReference>
<dbReference type="InterPro" id="IPR045851">
    <property type="entry name" value="AMP-bd_C_sf"/>
</dbReference>
<dbReference type="Pfam" id="PF00501">
    <property type="entry name" value="AMP-binding"/>
    <property type="match status" value="1"/>
</dbReference>
<dbReference type="CDD" id="cd05918">
    <property type="entry name" value="A_NRPS_SidN3_like"/>
    <property type="match status" value="1"/>
</dbReference>
<organism evidence="4 5">
    <name type="scientific">Cercospora zeae-maydis SCOH1-5</name>
    <dbReference type="NCBI Taxonomy" id="717836"/>
    <lineage>
        <taxon>Eukaryota</taxon>
        <taxon>Fungi</taxon>
        <taxon>Dikarya</taxon>
        <taxon>Ascomycota</taxon>
        <taxon>Pezizomycotina</taxon>
        <taxon>Dothideomycetes</taxon>
        <taxon>Dothideomycetidae</taxon>
        <taxon>Mycosphaerellales</taxon>
        <taxon>Mycosphaerellaceae</taxon>
        <taxon>Cercospora</taxon>
    </lineage>
</organism>
<dbReference type="SUPFAM" id="SSF47336">
    <property type="entry name" value="ACP-like"/>
    <property type="match status" value="1"/>
</dbReference>
<dbReference type="Gene3D" id="3.30.300.30">
    <property type="match status" value="1"/>
</dbReference>
<evidence type="ECO:0000256" key="2">
    <source>
        <dbReference type="ARBA" id="ARBA00022553"/>
    </source>
</evidence>
<evidence type="ECO:0000313" key="5">
    <source>
        <dbReference type="Proteomes" id="UP000799539"/>
    </source>
</evidence>
<evidence type="ECO:0000259" key="3">
    <source>
        <dbReference type="PROSITE" id="PS50075"/>
    </source>
</evidence>
<keyword evidence="2" id="KW-0597">Phosphoprotein</keyword>
<dbReference type="Proteomes" id="UP000799539">
    <property type="component" value="Unassembled WGS sequence"/>
</dbReference>
<dbReference type="InterPro" id="IPR020845">
    <property type="entry name" value="AMP-binding_CS"/>
</dbReference>
<dbReference type="Pfam" id="PF00550">
    <property type="entry name" value="PP-binding"/>
    <property type="match status" value="1"/>
</dbReference>
<reference evidence="4" key="1">
    <citation type="journal article" date="2020" name="Stud. Mycol.">
        <title>101 Dothideomycetes genomes: a test case for predicting lifestyles and emergence of pathogens.</title>
        <authorList>
            <person name="Haridas S."/>
            <person name="Albert R."/>
            <person name="Binder M."/>
            <person name="Bloem J."/>
            <person name="Labutti K."/>
            <person name="Salamov A."/>
            <person name="Andreopoulos B."/>
            <person name="Baker S."/>
            <person name="Barry K."/>
            <person name="Bills G."/>
            <person name="Bluhm B."/>
            <person name="Cannon C."/>
            <person name="Castanera R."/>
            <person name="Culley D."/>
            <person name="Daum C."/>
            <person name="Ezra D."/>
            <person name="Gonzalez J."/>
            <person name="Henrissat B."/>
            <person name="Kuo A."/>
            <person name="Liang C."/>
            <person name="Lipzen A."/>
            <person name="Lutzoni F."/>
            <person name="Magnuson J."/>
            <person name="Mondo S."/>
            <person name="Nolan M."/>
            <person name="Ohm R."/>
            <person name="Pangilinan J."/>
            <person name="Park H.-J."/>
            <person name="Ramirez L."/>
            <person name="Alfaro M."/>
            <person name="Sun H."/>
            <person name="Tritt A."/>
            <person name="Yoshinaga Y."/>
            <person name="Zwiers L.-H."/>
            <person name="Turgeon B."/>
            <person name="Goodwin S."/>
            <person name="Spatafora J."/>
            <person name="Crous P."/>
            <person name="Grigoriev I."/>
        </authorList>
    </citation>
    <scope>NUCLEOTIDE SEQUENCE</scope>
    <source>
        <strain evidence="4">SCOH1-5</strain>
    </source>
</reference>
<keyword evidence="5" id="KW-1185">Reference proteome</keyword>
<dbReference type="Pfam" id="PF07993">
    <property type="entry name" value="NAD_binding_4"/>
    <property type="match status" value="1"/>
</dbReference>
<dbReference type="Gene3D" id="3.40.50.720">
    <property type="entry name" value="NAD(P)-binding Rossmann-like Domain"/>
    <property type="match status" value="1"/>
</dbReference>
<dbReference type="PANTHER" id="PTHR44845">
    <property type="entry name" value="CARRIER DOMAIN-CONTAINING PROTEIN"/>
    <property type="match status" value="1"/>
</dbReference>
<dbReference type="EMBL" id="ML992717">
    <property type="protein sequence ID" value="KAF2206603.1"/>
    <property type="molecule type" value="Genomic_DNA"/>
</dbReference>
<dbReference type="SUPFAM" id="SSF56801">
    <property type="entry name" value="Acetyl-CoA synthetase-like"/>
    <property type="match status" value="1"/>
</dbReference>
<dbReference type="SUPFAM" id="SSF51735">
    <property type="entry name" value="NAD(P)-binding Rossmann-fold domains"/>
    <property type="match status" value="1"/>
</dbReference>